<accession>A0A2A6CVT0</accession>
<reference evidence="1" key="2">
    <citation type="submission" date="2022-06" db="UniProtKB">
        <authorList>
            <consortium name="EnsemblMetazoa"/>
        </authorList>
    </citation>
    <scope>IDENTIFICATION</scope>
    <source>
        <strain evidence="1">PS312</strain>
    </source>
</reference>
<organism evidence="1 2">
    <name type="scientific">Pristionchus pacificus</name>
    <name type="common">Parasitic nematode worm</name>
    <dbReference type="NCBI Taxonomy" id="54126"/>
    <lineage>
        <taxon>Eukaryota</taxon>
        <taxon>Metazoa</taxon>
        <taxon>Ecdysozoa</taxon>
        <taxon>Nematoda</taxon>
        <taxon>Chromadorea</taxon>
        <taxon>Rhabditida</taxon>
        <taxon>Rhabditina</taxon>
        <taxon>Diplogasteromorpha</taxon>
        <taxon>Diplogasteroidea</taxon>
        <taxon>Neodiplogasteridae</taxon>
        <taxon>Pristionchus</taxon>
    </lineage>
</organism>
<name>A0A2A6CVT0_PRIPA</name>
<dbReference type="Proteomes" id="UP000005239">
    <property type="component" value="Unassembled WGS sequence"/>
</dbReference>
<reference evidence="2" key="1">
    <citation type="journal article" date="2008" name="Nat. Genet.">
        <title>The Pristionchus pacificus genome provides a unique perspective on nematode lifestyle and parasitism.</title>
        <authorList>
            <person name="Dieterich C."/>
            <person name="Clifton S.W."/>
            <person name="Schuster L.N."/>
            <person name="Chinwalla A."/>
            <person name="Delehaunty K."/>
            <person name="Dinkelacker I."/>
            <person name="Fulton L."/>
            <person name="Fulton R."/>
            <person name="Godfrey J."/>
            <person name="Minx P."/>
            <person name="Mitreva M."/>
            <person name="Roeseler W."/>
            <person name="Tian H."/>
            <person name="Witte H."/>
            <person name="Yang S.P."/>
            <person name="Wilson R.K."/>
            <person name="Sommer R.J."/>
        </authorList>
    </citation>
    <scope>NUCLEOTIDE SEQUENCE [LARGE SCALE GENOMIC DNA]</scope>
    <source>
        <strain evidence="2">PS312</strain>
    </source>
</reference>
<dbReference type="AlphaFoldDB" id="A0A2A6CVT0"/>
<protein>
    <submittedName>
        <fullName evidence="1">Uncharacterized protein</fullName>
    </submittedName>
</protein>
<proteinExistence type="predicted"/>
<evidence type="ECO:0000313" key="2">
    <source>
        <dbReference type="Proteomes" id="UP000005239"/>
    </source>
</evidence>
<sequence>MVNAPICNHIPKINGQEPKKCNNSSAHDKRGYGCLSALVTAAAAAGCSQYPPLLPRDPIADQKSNLLAAASIYLLPSHSARSLKKGKFGSRNSAEHAIVRKVNTS</sequence>
<keyword evidence="2" id="KW-1185">Reference proteome</keyword>
<gene>
    <name evidence="1" type="primary">WBGene00282644</name>
</gene>
<dbReference type="EnsemblMetazoa" id="PPA44275.1">
    <property type="protein sequence ID" value="PPA44275.1"/>
    <property type="gene ID" value="WBGene00282644"/>
</dbReference>
<evidence type="ECO:0000313" key="1">
    <source>
        <dbReference type="EnsemblMetazoa" id="PPA44275.1"/>
    </source>
</evidence>
<accession>A0A8R1Z0R8</accession>